<dbReference type="AlphaFoldDB" id="A0A196SIN7"/>
<evidence type="ECO:0000256" key="1">
    <source>
        <dbReference type="SAM" id="Phobius"/>
    </source>
</evidence>
<organism evidence="2 3">
    <name type="scientific">Blastocystis sp. subtype 1 (strain ATCC 50177 / NandII)</name>
    <dbReference type="NCBI Taxonomy" id="478820"/>
    <lineage>
        <taxon>Eukaryota</taxon>
        <taxon>Sar</taxon>
        <taxon>Stramenopiles</taxon>
        <taxon>Bigyra</taxon>
        <taxon>Opalozoa</taxon>
        <taxon>Opalinata</taxon>
        <taxon>Blastocystidae</taxon>
        <taxon>Blastocystis</taxon>
    </lineage>
</organism>
<dbReference type="Proteomes" id="UP000078348">
    <property type="component" value="Unassembled WGS sequence"/>
</dbReference>
<gene>
    <name evidence="2" type="ORF">AV274_2468</name>
</gene>
<dbReference type="EMBL" id="LXWW01000117">
    <property type="protein sequence ID" value="OAO15809.1"/>
    <property type="molecule type" value="Genomic_DNA"/>
</dbReference>
<reference evidence="2 3" key="1">
    <citation type="submission" date="2016-05" db="EMBL/GenBank/DDBJ databases">
        <title>Nuclear genome of Blastocystis sp. subtype 1 NandII.</title>
        <authorList>
            <person name="Gentekaki E."/>
            <person name="Curtis B."/>
            <person name="Stairs C."/>
            <person name="Eme L."/>
            <person name="Herman E."/>
            <person name="Klimes V."/>
            <person name="Arias M.C."/>
            <person name="Elias M."/>
            <person name="Hilliou F."/>
            <person name="Klute M."/>
            <person name="Malik S.-B."/>
            <person name="Pightling A."/>
            <person name="Rachubinski R."/>
            <person name="Salas D."/>
            <person name="Schlacht A."/>
            <person name="Suga H."/>
            <person name="Archibald J."/>
            <person name="Ball S.G."/>
            <person name="Clark G."/>
            <person name="Dacks J."/>
            <person name="Van Der Giezen M."/>
            <person name="Tsaousis A."/>
            <person name="Roger A."/>
        </authorList>
    </citation>
    <scope>NUCLEOTIDE SEQUENCE [LARGE SCALE GENOMIC DNA]</scope>
    <source>
        <strain evidence="3">ATCC 50177 / NandII</strain>
    </source>
</reference>
<keyword evidence="1" id="KW-1133">Transmembrane helix</keyword>
<keyword evidence="1" id="KW-0812">Transmembrane</keyword>
<feature type="transmembrane region" description="Helical" evidence="1">
    <location>
        <begin position="21"/>
        <end position="45"/>
    </location>
</feature>
<protein>
    <submittedName>
        <fullName evidence="2">Uncharacterized protein</fullName>
    </submittedName>
</protein>
<accession>A0A196SIN7</accession>
<feature type="transmembrane region" description="Helical" evidence="1">
    <location>
        <begin position="168"/>
        <end position="192"/>
    </location>
</feature>
<feature type="transmembrane region" description="Helical" evidence="1">
    <location>
        <begin position="129"/>
        <end position="147"/>
    </location>
</feature>
<evidence type="ECO:0000313" key="2">
    <source>
        <dbReference type="EMBL" id="OAO15809.1"/>
    </source>
</evidence>
<feature type="transmembrane region" description="Helical" evidence="1">
    <location>
        <begin position="101"/>
        <end position="117"/>
    </location>
</feature>
<feature type="transmembrane region" description="Helical" evidence="1">
    <location>
        <begin position="57"/>
        <end position="80"/>
    </location>
</feature>
<keyword evidence="1" id="KW-0472">Membrane</keyword>
<keyword evidence="3" id="KW-1185">Reference proteome</keyword>
<proteinExistence type="predicted"/>
<evidence type="ECO:0000313" key="3">
    <source>
        <dbReference type="Proteomes" id="UP000078348"/>
    </source>
</evidence>
<comment type="caution">
    <text evidence="2">The sequence shown here is derived from an EMBL/GenBank/DDBJ whole genome shotgun (WGS) entry which is preliminary data.</text>
</comment>
<name>A0A196SIN7_BLAHN</name>
<sequence length="514" mass="58405">MDNTIRQAFDSCMRRRRWTAMLCSFVPILAVVALLLFVTSPLSLWSGDVMRYMGRSILVAFTLFLLNIPFLLYWSCIFVVQPYKDFTLRDICKESIHVKHLLFWILFLVNYVLLFTIRCRFHSTAEWDHSVALFVASAVFHIVYYLMMWKRKRYDNTPALTTKQPAKWAAEAVFDALSISSISIIVVIVMSIRLFGRSVLSLFTSASLSFIPLFLDFFTLTLVRVSSECAAMCHLQSDISLHEIGISSSSLLPLDNLVPALTQSLTPSPLPTTAADETDPLLLLVPATAPVTALCGGGDWNRQWKTAYGAMQAQYEDVFAAVEKKGAMFAGSSMLNWQKVESQLEWRMLVRCLSYADDATIDRLLYQSANLLAGVNASATPILLNATMQLQLAHRAYTRDLPKSLHHEEDYLTLCWSDVRRCVYCVKAQTLLLSRCKNVNLVFEDVLFVWTLILLSLYQSLLQMQREVKVQNPDVLVLFSVLADYFGLFFHTPKVNLRHFAIPEELKSVVEAFC</sequence>